<dbReference type="InterPro" id="IPR005052">
    <property type="entry name" value="Lectin_leg"/>
</dbReference>
<dbReference type="GO" id="GO:0005793">
    <property type="term" value="C:endoplasmic reticulum-Golgi intermediate compartment"/>
    <property type="evidence" value="ECO:0007669"/>
    <property type="project" value="TreeGrafter"/>
</dbReference>
<dbReference type="InterPro" id="IPR013320">
    <property type="entry name" value="ConA-like_dom_sf"/>
</dbReference>
<evidence type="ECO:0000256" key="2">
    <source>
        <dbReference type="ARBA" id="ARBA00022692"/>
    </source>
</evidence>
<keyword evidence="2 6" id="KW-0812">Transmembrane</keyword>
<evidence type="ECO:0000313" key="9">
    <source>
        <dbReference type="Proteomes" id="UP000593567"/>
    </source>
</evidence>
<keyword evidence="4 6" id="KW-1133">Transmembrane helix</keyword>
<dbReference type="Gene3D" id="2.60.120.200">
    <property type="match status" value="1"/>
</dbReference>
<dbReference type="GO" id="GO:0006888">
    <property type="term" value="P:endoplasmic reticulum to Golgi vesicle-mediated transport"/>
    <property type="evidence" value="ECO:0007669"/>
    <property type="project" value="TreeGrafter"/>
</dbReference>
<gene>
    <name evidence="8" type="ORF">EB796_019013</name>
</gene>
<dbReference type="SUPFAM" id="SSF49899">
    <property type="entry name" value="Concanavalin A-like lectins/glucanases"/>
    <property type="match status" value="1"/>
</dbReference>
<dbReference type="GO" id="GO:0005789">
    <property type="term" value="C:endoplasmic reticulum membrane"/>
    <property type="evidence" value="ECO:0007669"/>
    <property type="project" value="TreeGrafter"/>
</dbReference>
<dbReference type="GO" id="GO:0005537">
    <property type="term" value="F:D-mannose binding"/>
    <property type="evidence" value="ECO:0007669"/>
    <property type="project" value="TreeGrafter"/>
</dbReference>
<accession>A0A7J7J9I2</accession>
<dbReference type="GO" id="GO:0000139">
    <property type="term" value="C:Golgi membrane"/>
    <property type="evidence" value="ECO:0007669"/>
    <property type="project" value="TreeGrafter"/>
</dbReference>
<evidence type="ECO:0000256" key="5">
    <source>
        <dbReference type="ARBA" id="ARBA00023136"/>
    </source>
</evidence>
<comment type="caution">
    <text evidence="8">The sequence shown here is derived from an EMBL/GenBank/DDBJ whole genome shotgun (WGS) entry which is preliminary data.</text>
</comment>
<protein>
    <recommendedName>
        <fullName evidence="7">L-type lectin-like domain-containing protein</fullName>
    </recommendedName>
</protein>
<evidence type="ECO:0000256" key="6">
    <source>
        <dbReference type="SAM" id="Phobius"/>
    </source>
</evidence>
<sequence length="335" mass="37151">MRDYRNKPFATKAKVRYENKVLSMFLSSGLTKPTAVEDGAEHLYDLCAYIPNVELPGSGHFGVSAATGALADDHDIISFMAHSLRTEEEMKSKQAIADEERAKYDKEFEEYDKQLNEAKTEYQKENPEANAKEDEEEEFYDTGVKELKMIFDGQDHIHQSINAINRRLNELIGTSQQLATQIGQLAQQGAGVQQAGQVPAQPPATGTGTPAIQRHEVDHLIRNGNDLVQQLNQLKNSVEGIAREKRDAPPAPPSYEDQAGTQLIKNNVDEMKTILKQMQADAYVNSQKGGGASSCPEVSCLSTTYFGVFIVGQVVLLLLYSVYQSRKEAAAKKFY</sequence>
<dbReference type="InterPro" id="IPR051136">
    <property type="entry name" value="Intracellular_Lectin-GPT"/>
</dbReference>
<dbReference type="PANTHER" id="PTHR12223:SF28">
    <property type="entry name" value="LECTIN, MANNOSE BINDING 1 LIKE"/>
    <property type="match status" value="1"/>
</dbReference>
<keyword evidence="3" id="KW-0732">Signal</keyword>
<dbReference type="GO" id="GO:0030134">
    <property type="term" value="C:COPII-coated ER to Golgi transport vesicle"/>
    <property type="evidence" value="ECO:0007669"/>
    <property type="project" value="TreeGrafter"/>
</dbReference>
<evidence type="ECO:0000256" key="3">
    <source>
        <dbReference type="ARBA" id="ARBA00022729"/>
    </source>
</evidence>
<dbReference type="OrthoDB" id="10265193at2759"/>
<keyword evidence="5 6" id="KW-0472">Membrane</keyword>
<dbReference type="AlphaFoldDB" id="A0A7J7J9I2"/>
<feature type="domain" description="L-type lectin-like" evidence="7">
    <location>
        <begin position="1"/>
        <end position="84"/>
    </location>
</feature>
<dbReference type="PANTHER" id="PTHR12223">
    <property type="entry name" value="VESICULAR MANNOSE-BINDING LECTIN"/>
    <property type="match status" value="1"/>
</dbReference>
<reference evidence="8" key="1">
    <citation type="submission" date="2020-06" db="EMBL/GenBank/DDBJ databases">
        <title>Draft genome of Bugula neritina, a colonial animal packing powerful symbionts and potential medicines.</title>
        <authorList>
            <person name="Rayko M."/>
        </authorList>
    </citation>
    <scope>NUCLEOTIDE SEQUENCE [LARGE SCALE GENOMIC DNA]</scope>
    <source>
        <strain evidence="8">Kwan_BN1</strain>
    </source>
</reference>
<dbReference type="Pfam" id="PF03388">
    <property type="entry name" value="Lectin_leg-like"/>
    <property type="match status" value="1"/>
</dbReference>
<proteinExistence type="predicted"/>
<evidence type="ECO:0000256" key="4">
    <source>
        <dbReference type="ARBA" id="ARBA00022989"/>
    </source>
</evidence>
<dbReference type="Proteomes" id="UP000593567">
    <property type="component" value="Unassembled WGS sequence"/>
</dbReference>
<feature type="transmembrane region" description="Helical" evidence="6">
    <location>
        <begin position="304"/>
        <end position="323"/>
    </location>
</feature>
<comment type="subcellular location">
    <subcellularLocation>
        <location evidence="1">Membrane</location>
        <topology evidence="1">Single-pass type I membrane protein</topology>
    </subcellularLocation>
</comment>
<keyword evidence="9" id="KW-1185">Reference proteome</keyword>
<name>A0A7J7J9I2_BUGNE</name>
<evidence type="ECO:0000313" key="8">
    <source>
        <dbReference type="EMBL" id="KAF6022683.1"/>
    </source>
</evidence>
<organism evidence="8 9">
    <name type="scientific">Bugula neritina</name>
    <name type="common">Brown bryozoan</name>
    <name type="synonym">Sertularia neritina</name>
    <dbReference type="NCBI Taxonomy" id="10212"/>
    <lineage>
        <taxon>Eukaryota</taxon>
        <taxon>Metazoa</taxon>
        <taxon>Spiralia</taxon>
        <taxon>Lophotrochozoa</taxon>
        <taxon>Bryozoa</taxon>
        <taxon>Gymnolaemata</taxon>
        <taxon>Cheilostomatida</taxon>
        <taxon>Flustrina</taxon>
        <taxon>Buguloidea</taxon>
        <taxon>Bugulidae</taxon>
        <taxon>Bugula</taxon>
    </lineage>
</organism>
<dbReference type="EMBL" id="VXIV02002816">
    <property type="protein sequence ID" value="KAF6022683.1"/>
    <property type="molecule type" value="Genomic_DNA"/>
</dbReference>
<dbReference type="PROSITE" id="PS51328">
    <property type="entry name" value="L_LECTIN_LIKE"/>
    <property type="match status" value="1"/>
</dbReference>
<evidence type="ECO:0000259" key="7">
    <source>
        <dbReference type="PROSITE" id="PS51328"/>
    </source>
</evidence>
<evidence type="ECO:0000256" key="1">
    <source>
        <dbReference type="ARBA" id="ARBA00004479"/>
    </source>
</evidence>